<sequence length="343" mass="37954">MQRDLLTLDELRLALTHIPADDRETWVNIGNAVKTEYGDDGWFAWDEWSQGGASYNAKDAQSVWRSLQVGNNRMGTIIHHAQQYGWKRERQELSAADRKRMKAEQEERRRKAAAQVEADQAKLARMQQAVSRACQQVVERHLTAEGSSAYLEAKGVSAHGVLFVKRAVLVSIDANVEAASVWAGSEVKDFFDQLPSPRPDHLHLFQLRVGDVVLPLYDGGGVLWSLQVINGKGTKLFPKFGRKSGCWHRIAWQESPSIIGVVEGYATGASVHEAMGWPMAVALDAGNMARVVPQLRDLYPQAQLVICGDDDVETEGNPGRTKAEALAFEYGCRAVFAELGEVA</sequence>
<protein>
    <submittedName>
        <fullName evidence="4">Putative DNA primase/helicase</fullName>
    </submittedName>
</protein>
<feature type="coiled-coil region" evidence="1">
    <location>
        <begin position="86"/>
        <end position="129"/>
    </location>
</feature>
<dbReference type="GO" id="GO:0016817">
    <property type="term" value="F:hydrolase activity, acting on acid anhydrides"/>
    <property type="evidence" value="ECO:0007669"/>
    <property type="project" value="InterPro"/>
</dbReference>
<keyword evidence="1" id="KW-0175">Coiled coil</keyword>
<accession>A0A1N6IQ18</accession>
<dbReference type="AlphaFoldDB" id="A0A1N6IQ18"/>
<keyword evidence="4" id="KW-0067">ATP-binding</keyword>
<dbReference type="RefSeq" id="WP_074211133.1">
    <property type="nucleotide sequence ID" value="NZ_BJOI01000040.1"/>
</dbReference>
<keyword evidence="4" id="KW-0547">Nucleotide-binding</keyword>
<gene>
    <name evidence="4" type="ORF">SAMN05878438_3585</name>
</gene>
<name>A0A1N6IQ18_9GAMM</name>
<dbReference type="InterPro" id="IPR006171">
    <property type="entry name" value="TOPRIM_dom"/>
</dbReference>
<evidence type="ECO:0000256" key="1">
    <source>
        <dbReference type="SAM" id="Coils"/>
    </source>
</evidence>
<evidence type="ECO:0000313" key="4">
    <source>
        <dbReference type="EMBL" id="SIN79429.1"/>
    </source>
</evidence>
<evidence type="ECO:0000259" key="2">
    <source>
        <dbReference type="Pfam" id="PF08707"/>
    </source>
</evidence>
<dbReference type="GO" id="GO:0004386">
    <property type="term" value="F:helicase activity"/>
    <property type="evidence" value="ECO:0007669"/>
    <property type="project" value="UniProtKB-KW"/>
</dbReference>
<proteinExistence type="predicted"/>
<dbReference type="InterPro" id="IPR014819">
    <property type="entry name" value="PriCT_2"/>
</dbReference>
<keyword evidence="4" id="KW-0347">Helicase</keyword>
<reference evidence="4 5" key="1">
    <citation type="submission" date="2016-11" db="EMBL/GenBank/DDBJ databases">
        <authorList>
            <person name="Jaros S."/>
            <person name="Januszkiewicz K."/>
            <person name="Wedrychowicz H."/>
        </authorList>
    </citation>
    <scope>NUCLEOTIDE SEQUENCE [LARGE SCALE GENOMIC DNA]</scope>
    <source>
        <strain evidence="4 5">ACAM 239</strain>
    </source>
</reference>
<dbReference type="Proteomes" id="UP000185024">
    <property type="component" value="Unassembled WGS sequence"/>
</dbReference>
<dbReference type="Pfam" id="PF08707">
    <property type="entry name" value="PriCT_2"/>
    <property type="match status" value="1"/>
</dbReference>
<dbReference type="EMBL" id="FSQX01000001">
    <property type="protein sequence ID" value="SIN79429.1"/>
    <property type="molecule type" value="Genomic_DNA"/>
</dbReference>
<evidence type="ECO:0000313" key="5">
    <source>
        <dbReference type="Proteomes" id="UP000185024"/>
    </source>
</evidence>
<feature type="domain" description="Primase C-terminal 2" evidence="2">
    <location>
        <begin position="14"/>
        <end position="81"/>
    </location>
</feature>
<evidence type="ECO:0000259" key="3">
    <source>
        <dbReference type="Pfam" id="PF13362"/>
    </source>
</evidence>
<dbReference type="Pfam" id="PF13362">
    <property type="entry name" value="Toprim_3"/>
    <property type="match status" value="1"/>
</dbReference>
<dbReference type="CDD" id="cd01029">
    <property type="entry name" value="TOPRIM_primases"/>
    <property type="match status" value="1"/>
</dbReference>
<organism evidence="4 5">
    <name type="scientific">Vreelandella aquamarina</name>
    <dbReference type="NCBI Taxonomy" id="77097"/>
    <lineage>
        <taxon>Bacteria</taxon>
        <taxon>Pseudomonadati</taxon>
        <taxon>Pseudomonadota</taxon>
        <taxon>Gammaproteobacteria</taxon>
        <taxon>Oceanospirillales</taxon>
        <taxon>Halomonadaceae</taxon>
        <taxon>Vreelandella</taxon>
    </lineage>
</organism>
<keyword evidence="4" id="KW-0378">Hydrolase</keyword>
<feature type="domain" description="Toprim" evidence="3">
    <location>
        <begin position="259"/>
        <end position="327"/>
    </location>
</feature>
<dbReference type="InterPro" id="IPR034154">
    <property type="entry name" value="TOPRIM_DnaG/twinkle"/>
</dbReference>
<dbReference type="GeneID" id="97277449"/>